<sequence length="417" mass="44411">MAKLHVAERASVPQGHGVGTSTPTAVPERAGGAARRVRLPFGRRLLPGAAPALALFLSIRLAGIGAIALANHLDRHALLKGLATSWDSRWYLHIAEHGYGTRVHVLATTGAVQRDWAFFPLYPGLIRAVHTVLPVSWNVVALLVAWSAAVVAAYGIYAIGHDVYGRAVATALVGVWAALPHAVVLDIAYTESLLTALAAWSLYAVMTGRWMWAGVLAALAGLARPTGFAVAAAVAAVAVREIVVRRGRVPPALWIGTAIAPLGWAGFVLWVGHRTGDLLDGYFKVQHAWDSRFDFGAGSVRFLKALLLYGGRVVYPLALVLVVAAVVLFCLLCFDRAPLALIVYAGMLVLITVGGSGPYASKPRFLVPAFPLLFPIALAFARSWRVRPKHVLLIGTVLAVLSLAYGSYLLTASRTPL</sequence>
<evidence type="ECO:0000256" key="11">
    <source>
        <dbReference type="SAM" id="Phobius"/>
    </source>
</evidence>
<dbReference type="EMBL" id="BAAAZA010000025">
    <property type="protein sequence ID" value="GAA3889696.1"/>
    <property type="molecule type" value="Genomic_DNA"/>
</dbReference>
<evidence type="ECO:0000256" key="7">
    <source>
        <dbReference type="ARBA" id="ARBA00022824"/>
    </source>
</evidence>
<dbReference type="Proteomes" id="UP001501563">
    <property type="component" value="Unassembled WGS sequence"/>
</dbReference>
<feature type="transmembrane region" description="Helical" evidence="11">
    <location>
        <begin position="341"/>
        <end position="359"/>
    </location>
</feature>
<proteinExistence type="predicted"/>
<evidence type="ECO:0000256" key="3">
    <source>
        <dbReference type="ARBA" id="ARBA00022502"/>
    </source>
</evidence>
<comment type="subcellular location">
    <subcellularLocation>
        <location evidence="1">Endoplasmic reticulum membrane</location>
        <topology evidence="1">Multi-pass membrane protein</topology>
    </subcellularLocation>
</comment>
<accession>A0ABP7KXS8</accession>
<feature type="transmembrane region" description="Helical" evidence="11">
    <location>
        <begin position="365"/>
        <end position="384"/>
    </location>
</feature>
<keyword evidence="6 11" id="KW-0812">Transmembrane</keyword>
<organism evidence="12 13">
    <name type="scientific">Streptomyces lannensis</name>
    <dbReference type="NCBI Taxonomy" id="766498"/>
    <lineage>
        <taxon>Bacteria</taxon>
        <taxon>Bacillati</taxon>
        <taxon>Actinomycetota</taxon>
        <taxon>Actinomycetes</taxon>
        <taxon>Kitasatosporales</taxon>
        <taxon>Streptomycetaceae</taxon>
        <taxon>Streptomyces</taxon>
    </lineage>
</organism>
<name>A0ABP7KXS8_9ACTN</name>
<feature type="transmembrane region" description="Helical" evidence="11">
    <location>
        <begin position="313"/>
        <end position="334"/>
    </location>
</feature>
<evidence type="ECO:0000256" key="5">
    <source>
        <dbReference type="ARBA" id="ARBA00022679"/>
    </source>
</evidence>
<evidence type="ECO:0000256" key="1">
    <source>
        <dbReference type="ARBA" id="ARBA00004477"/>
    </source>
</evidence>
<keyword evidence="5" id="KW-0808">Transferase</keyword>
<comment type="caution">
    <text evidence="12">The sequence shown here is derived from an EMBL/GenBank/DDBJ whole genome shotgun (WGS) entry which is preliminary data.</text>
</comment>
<dbReference type="RefSeq" id="WP_345552971.1">
    <property type="nucleotide sequence ID" value="NZ_BAAAZA010000025.1"/>
</dbReference>
<feature type="transmembrane region" description="Helical" evidence="11">
    <location>
        <begin position="45"/>
        <end position="70"/>
    </location>
</feature>
<feature type="transmembrane region" description="Helical" evidence="11">
    <location>
        <begin position="391"/>
        <end position="410"/>
    </location>
</feature>
<evidence type="ECO:0000256" key="4">
    <source>
        <dbReference type="ARBA" id="ARBA00022676"/>
    </source>
</evidence>
<keyword evidence="8 11" id="KW-1133">Transmembrane helix</keyword>
<gene>
    <name evidence="12" type="ORF">GCM10022207_66460</name>
</gene>
<feature type="transmembrane region" description="Helical" evidence="11">
    <location>
        <begin position="251"/>
        <end position="272"/>
    </location>
</feature>
<evidence type="ECO:0000256" key="10">
    <source>
        <dbReference type="SAM" id="MobiDB-lite"/>
    </source>
</evidence>
<dbReference type="InterPro" id="IPR007315">
    <property type="entry name" value="PIG-V/Gpi18"/>
</dbReference>
<keyword evidence="13" id="KW-1185">Reference proteome</keyword>
<comment type="pathway">
    <text evidence="2">Glycolipid biosynthesis; glycosylphosphatidylinositol-anchor biosynthesis.</text>
</comment>
<feature type="region of interest" description="Disordered" evidence="10">
    <location>
        <begin position="9"/>
        <end position="31"/>
    </location>
</feature>
<feature type="transmembrane region" description="Helical" evidence="11">
    <location>
        <begin position="210"/>
        <end position="239"/>
    </location>
</feature>
<keyword evidence="4" id="KW-0328">Glycosyltransferase</keyword>
<keyword evidence="7" id="KW-0256">Endoplasmic reticulum</keyword>
<evidence type="ECO:0000256" key="9">
    <source>
        <dbReference type="ARBA" id="ARBA00023136"/>
    </source>
</evidence>
<reference evidence="13" key="1">
    <citation type="journal article" date="2019" name="Int. J. Syst. Evol. Microbiol.">
        <title>The Global Catalogue of Microorganisms (GCM) 10K type strain sequencing project: providing services to taxonomists for standard genome sequencing and annotation.</title>
        <authorList>
            <consortium name="The Broad Institute Genomics Platform"/>
            <consortium name="The Broad Institute Genome Sequencing Center for Infectious Disease"/>
            <person name="Wu L."/>
            <person name="Ma J."/>
        </authorList>
    </citation>
    <scope>NUCLEOTIDE SEQUENCE [LARGE SCALE GENOMIC DNA]</scope>
    <source>
        <strain evidence="13">JCM 16578</strain>
    </source>
</reference>
<evidence type="ECO:0000256" key="2">
    <source>
        <dbReference type="ARBA" id="ARBA00004687"/>
    </source>
</evidence>
<evidence type="ECO:0000313" key="12">
    <source>
        <dbReference type="EMBL" id="GAA3889696.1"/>
    </source>
</evidence>
<keyword evidence="9 11" id="KW-0472">Membrane</keyword>
<dbReference type="PANTHER" id="PTHR12468:SF2">
    <property type="entry name" value="GPI MANNOSYLTRANSFERASE 2"/>
    <property type="match status" value="1"/>
</dbReference>
<feature type="transmembrane region" description="Helical" evidence="11">
    <location>
        <begin position="139"/>
        <end position="160"/>
    </location>
</feature>
<protein>
    <submittedName>
        <fullName evidence="12">Glycosyltransferase family 39 protein</fullName>
    </submittedName>
</protein>
<keyword evidence="3" id="KW-0337">GPI-anchor biosynthesis</keyword>
<evidence type="ECO:0000256" key="6">
    <source>
        <dbReference type="ARBA" id="ARBA00022692"/>
    </source>
</evidence>
<evidence type="ECO:0000256" key="8">
    <source>
        <dbReference type="ARBA" id="ARBA00022989"/>
    </source>
</evidence>
<dbReference type="PANTHER" id="PTHR12468">
    <property type="entry name" value="GPI MANNOSYLTRANSFERASE 2"/>
    <property type="match status" value="1"/>
</dbReference>
<feature type="transmembrane region" description="Helical" evidence="11">
    <location>
        <begin position="167"/>
        <end position="190"/>
    </location>
</feature>
<evidence type="ECO:0000313" key="13">
    <source>
        <dbReference type="Proteomes" id="UP001501563"/>
    </source>
</evidence>